<feature type="region of interest" description="Disordered" evidence="9">
    <location>
        <begin position="236"/>
        <end position="275"/>
    </location>
</feature>
<dbReference type="PANTHER" id="PTHR47168:SF1">
    <property type="entry name" value="OS02G0798600 PROTEIN"/>
    <property type="match status" value="1"/>
</dbReference>
<dbReference type="Gene3D" id="3.30.40.10">
    <property type="entry name" value="Zinc/RING finger domain, C3HC4 (zinc finger)"/>
    <property type="match status" value="1"/>
</dbReference>
<protein>
    <recommendedName>
        <fullName evidence="10">RING-type domain-containing protein</fullName>
    </recommendedName>
</protein>
<evidence type="ECO:0000313" key="11">
    <source>
        <dbReference type="EMBL" id="KAJ1723568.1"/>
    </source>
</evidence>
<sequence length="676" mass="72419">MDLLAAAAEAADAESDEPDEMEQLRGVRARVRTGNELLSRIVSRSAVSAIARELGRRNQLLRREAGAGAQAGVPNGVPEFQLNVVGGLDLYVNIMAFILSILESGLDDVDGLQQQQQQQHPEGEMDAMDEDHAEDGDGDEHMVDDEFEHEQEHEVDHAMEPDGHEQEQEQRAGDANGGTTATTTLESANPDMEFRVFLLPGAIEQALDHYARQHTTESNQNNVPSDVAADTAVHIEGQQQQQPHSGGSSSSSTGAQYGQQPEESQAAAAAGNSADDDIDTATAAIASVTELLEESMSRSTASISLEQQEQEQQQQQGREQSSDENMRAEARRVREEKFRRLRDIARAASDERRSIAVPMVVLGVRANPELRRSARMALRGQADAYDQSSETNPGTEAAATAPTAAASAVAFSSSTDTPHVAANGHTLASGSGVHGAFRRLHNRMSGIVTGLFGSSSASHSDQEQEQQQQQQPGSDHVAAGAASDDPGSNSTGTSHQSAPLAADGMPPPQAADSGQPGLSVFITIRYMQLGNPSILPMVTYSLFPELFTGPPSTAESQANLTGSNYDLFVEISNIIGQAQSTTVSQDLIDKNMHKYRFMRNSNDQASAQREGSDDTVLLVSAERCPVCLEDFAPGNDLRVLSCHHALHLSCGDAWFTQGSNMCPICRQAAVQVKDKS</sequence>
<evidence type="ECO:0000256" key="2">
    <source>
        <dbReference type="ARBA" id="ARBA00022692"/>
    </source>
</evidence>
<comment type="subcellular location">
    <subcellularLocation>
        <location evidence="1">Membrane</location>
        <topology evidence="1">Single-pass membrane protein</topology>
    </subcellularLocation>
</comment>
<dbReference type="GO" id="GO:0008270">
    <property type="term" value="F:zinc ion binding"/>
    <property type="evidence" value="ECO:0007669"/>
    <property type="project" value="UniProtKB-KW"/>
</dbReference>
<proteinExistence type="predicted"/>
<organism evidence="11 12">
    <name type="scientific">Coemansia erecta</name>
    <dbReference type="NCBI Taxonomy" id="147472"/>
    <lineage>
        <taxon>Eukaryota</taxon>
        <taxon>Fungi</taxon>
        <taxon>Fungi incertae sedis</taxon>
        <taxon>Zoopagomycota</taxon>
        <taxon>Kickxellomycotina</taxon>
        <taxon>Kickxellomycetes</taxon>
        <taxon>Kickxellales</taxon>
        <taxon>Kickxellaceae</taxon>
        <taxon>Coemansia</taxon>
    </lineage>
</organism>
<feature type="compositionally biased region" description="Acidic residues" evidence="9">
    <location>
        <begin position="124"/>
        <end position="149"/>
    </location>
</feature>
<feature type="compositionally biased region" description="Low complexity" evidence="9">
    <location>
        <begin position="306"/>
        <end position="319"/>
    </location>
</feature>
<dbReference type="PROSITE" id="PS50089">
    <property type="entry name" value="ZF_RING_2"/>
    <property type="match status" value="1"/>
</dbReference>
<dbReference type="CDD" id="cd16473">
    <property type="entry name" value="RING-H2_RNF103"/>
    <property type="match status" value="1"/>
</dbReference>
<feature type="compositionally biased region" description="Basic and acidic residues" evidence="9">
    <location>
        <begin position="150"/>
        <end position="172"/>
    </location>
</feature>
<dbReference type="GO" id="GO:0016020">
    <property type="term" value="C:membrane"/>
    <property type="evidence" value="ECO:0007669"/>
    <property type="project" value="UniProtKB-SubCell"/>
</dbReference>
<keyword evidence="7" id="KW-0472">Membrane</keyword>
<dbReference type="AlphaFoldDB" id="A0A9W8CTV2"/>
<keyword evidence="3" id="KW-0479">Metal-binding</keyword>
<feature type="region of interest" description="Disordered" evidence="9">
    <location>
        <begin position="297"/>
        <end position="331"/>
    </location>
</feature>
<name>A0A9W8CTV2_9FUNG</name>
<dbReference type="EMBL" id="JANBOJ010000061">
    <property type="protein sequence ID" value="KAJ1723568.1"/>
    <property type="molecule type" value="Genomic_DNA"/>
</dbReference>
<keyword evidence="2" id="KW-0812">Transmembrane</keyword>
<comment type="caution">
    <text evidence="11">The sequence shown here is derived from an EMBL/GenBank/DDBJ whole genome shotgun (WGS) entry which is preliminary data.</text>
</comment>
<evidence type="ECO:0000313" key="12">
    <source>
        <dbReference type="Proteomes" id="UP001149813"/>
    </source>
</evidence>
<dbReference type="InterPro" id="IPR001841">
    <property type="entry name" value="Znf_RING"/>
</dbReference>
<evidence type="ECO:0000256" key="5">
    <source>
        <dbReference type="ARBA" id="ARBA00022833"/>
    </source>
</evidence>
<keyword evidence="6" id="KW-1133">Transmembrane helix</keyword>
<feature type="region of interest" description="Disordered" evidence="9">
    <location>
        <begin position="450"/>
        <end position="514"/>
    </location>
</feature>
<dbReference type="SUPFAM" id="SSF57850">
    <property type="entry name" value="RING/U-box"/>
    <property type="match status" value="1"/>
</dbReference>
<dbReference type="SMART" id="SM00184">
    <property type="entry name" value="RING"/>
    <property type="match status" value="1"/>
</dbReference>
<accession>A0A9W8CTV2</accession>
<feature type="compositionally biased region" description="Low complexity" evidence="9">
    <location>
        <begin position="237"/>
        <end position="273"/>
    </location>
</feature>
<dbReference type="PANTHER" id="PTHR47168">
    <property type="entry name" value="RING ZINC FINGER DOMAIN SUPERFAMILY PROTEIN-RELATED"/>
    <property type="match status" value="1"/>
</dbReference>
<dbReference type="OrthoDB" id="8062037at2759"/>
<dbReference type="InterPro" id="IPR051653">
    <property type="entry name" value="E3_ligase_sorting_rcpt"/>
</dbReference>
<dbReference type="InterPro" id="IPR013083">
    <property type="entry name" value="Znf_RING/FYVE/PHD"/>
</dbReference>
<feature type="compositionally biased region" description="Basic and acidic residues" evidence="9">
    <location>
        <begin position="320"/>
        <end position="331"/>
    </location>
</feature>
<evidence type="ECO:0000259" key="10">
    <source>
        <dbReference type="PROSITE" id="PS50089"/>
    </source>
</evidence>
<evidence type="ECO:0000256" key="7">
    <source>
        <dbReference type="ARBA" id="ARBA00023136"/>
    </source>
</evidence>
<evidence type="ECO:0000256" key="4">
    <source>
        <dbReference type="ARBA" id="ARBA00022771"/>
    </source>
</evidence>
<keyword evidence="12" id="KW-1185">Reference proteome</keyword>
<feature type="compositionally biased region" description="Polar residues" evidence="9">
    <location>
        <begin position="486"/>
        <end position="497"/>
    </location>
</feature>
<evidence type="ECO:0000256" key="3">
    <source>
        <dbReference type="ARBA" id="ARBA00022723"/>
    </source>
</evidence>
<evidence type="ECO:0000256" key="6">
    <source>
        <dbReference type="ARBA" id="ARBA00022989"/>
    </source>
</evidence>
<evidence type="ECO:0000256" key="9">
    <source>
        <dbReference type="SAM" id="MobiDB-lite"/>
    </source>
</evidence>
<dbReference type="Proteomes" id="UP001149813">
    <property type="component" value="Unassembled WGS sequence"/>
</dbReference>
<evidence type="ECO:0000256" key="1">
    <source>
        <dbReference type="ARBA" id="ARBA00004167"/>
    </source>
</evidence>
<dbReference type="Pfam" id="PF13639">
    <property type="entry name" value="zf-RING_2"/>
    <property type="match status" value="1"/>
</dbReference>
<feature type="region of interest" description="Disordered" evidence="9">
    <location>
        <begin position="382"/>
        <end position="401"/>
    </location>
</feature>
<keyword evidence="5" id="KW-0862">Zinc</keyword>
<reference evidence="11" key="1">
    <citation type="submission" date="2022-07" db="EMBL/GenBank/DDBJ databases">
        <title>Phylogenomic reconstructions and comparative analyses of Kickxellomycotina fungi.</title>
        <authorList>
            <person name="Reynolds N.K."/>
            <person name="Stajich J.E."/>
            <person name="Barry K."/>
            <person name="Grigoriev I.V."/>
            <person name="Crous P."/>
            <person name="Smith M.E."/>
        </authorList>
    </citation>
    <scope>NUCLEOTIDE SEQUENCE</scope>
    <source>
        <strain evidence="11">NBRC 32514</strain>
    </source>
</reference>
<feature type="compositionally biased region" description="Low complexity" evidence="9">
    <location>
        <begin position="173"/>
        <end position="184"/>
    </location>
</feature>
<feature type="domain" description="RING-type" evidence="10">
    <location>
        <begin position="624"/>
        <end position="666"/>
    </location>
</feature>
<evidence type="ECO:0000256" key="8">
    <source>
        <dbReference type="PROSITE-ProRule" id="PRU00175"/>
    </source>
</evidence>
<feature type="region of interest" description="Disordered" evidence="9">
    <location>
        <begin position="110"/>
        <end position="189"/>
    </location>
</feature>
<gene>
    <name evidence="11" type="ORF">LPJ53_002091</name>
</gene>
<keyword evidence="4 8" id="KW-0863">Zinc-finger</keyword>